<feature type="region of interest" description="Disordered" evidence="1">
    <location>
        <begin position="23"/>
        <end position="42"/>
    </location>
</feature>
<dbReference type="EMBL" id="DXDC01000150">
    <property type="protein sequence ID" value="HIY65653.1"/>
    <property type="molecule type" value="Genomic_DNA"/>
</dbReference>
<comment type="caution">
    <text evidence="3">The sequence shown here is derived from an EMBL/GenBank/DDBJ whole genome shotgun (WGS) entry which is preliminary data.</text>
</comment>
<dbReference type="AlphaFoldDB" id="A0A9D1YUP4"/>
<dbReference type="InterPro" id="IPR007788">
    <property type="entry name" value="QCT"/>
</dbReference>
<feature type="chain" id="PRO_5038449774" evidence="2">
    <location>
        <begin position="21"/>
        <end position="279"/>
    </location>
</feature>
<accession>A0A9D1YUP4</accession>
<dbReference type="Proteomes" id="UP000824005">
    <property type="component" value="Unassembled WGS sequence"/>
</dbReference>
<feature type="signal peptide" evidence="2">
    <location>
        <begin position="1"/>
        <end position="20"/>
    </location>
</feature>
<name>A0A9D1YUP4_9MICO</name>
<organism evidence="3 4">
    <name type="scientific">Candidatus Agrococcus pullicola</name>
    <dbReference type="NCBI Taxonomy" id="2838429"/>
    <lineage>
        <taxon>Bacteria</taxon>
        <taxon>Bacillati</taxon>
        <taxon>Actinomycetota</taxon>
        <taxon>Actinomycetes</taxon>
        <taxon>Micrococcales</taxon>
        <taxon>Microbacteriaceae</taxon>
        <taxon>Agrococcus</taxon>
    </lineage>
</organism>
<sequence>MRVWTLLLIAVLPFGVVACASESDERPEGSESAPSGDHRSAPVEATFALEDATRIEDRSPELFTQGLEFGDDGSLFHSGGRYGESRVVKTDASGAVMAEHELSDEYFAEGLTIVGDELYLLTWRENVVQVLSTDDLTERRTYSLSTEGWGTCYSDAGVLWVSDGTDEVRGYNPADMSEQTSLTIADSDGDAIENINELECIDGEIWANLWQEERIIVFDEDTGEIVRMLDFSDLTPDRAGRDEVLNGIAFHADADEIWLTGKRWEHFFVFDYAELRCSQ</sequence>
<dbReference type="Gene3D" id="2.130.10.10">
    <property type="entry name" value="YVTN repeat-like/Quinoprotein amine dehydrogenase"/>
    <property type="match status" value="1"/>
</dbReference>
<protein>
    <submittedName>
        <fullName evidence="3">Glutaminyl-peptide cyclotransferase</fullName>
    </submittedName>
</protein>
<dbReference type="PROSITE" id="PS51257">
    <property type="entry name" value="PROKAR_LIPOPROTEIN"/>
    <property type="match status" value="1"/>
</dbReference>
<proteinExistence type="predicted"/>
<evidence type="ECO:0000256" key="1">
    <source>
        <dbReference type="SAM" id="MobiDB-lite"/>
    </source>
</evidence>
<dbReference type="GO" id="GO:0016603">
    <property type="term" value="F:glutaminyl-peptide cyclotransferase activity"/>
    <property type="evidence" value="ECO:0007669"/>
    <property type="project" value="InterPro"/>
</dbReference>
<dbReference type="PANTHER" id="PTHR31270">
    <property type="entry name" value="GLUTAMINYL-PEPTIDE CYCLOTRANSFERASE"/>
    <property type="match status" value="1"/>
</dbReference>
<evidence type="ECO:0000256" key="2">
    <source>
        <dbReference type="SAM" id="SignalP"/>
    </source>
</evidence>
<reference evidence="3" key="1">
    <citation type="journal article" date="2021" name="PeerJ">
        <title>Extensive microbial diversity within the chicken gut microbiome revealed by metagenomics and culture.</title>
        <authorList>
            <person name="Gilroy R."/>
            <person name="Ravi A."/>
            <person name="Getino M."/>
            <person name="Pursley I."/>
            <person name="Horton D.L."/>
            <person name="Alikhan N.F."/>
            <person name="Baker D."/>
            <person name="Gharbi K."/>
            <person name="Hall N."/>
            <person name="Watson M."/>
            <person name="Adriaenssens E.M."/>
            <person name="Foster-Nyarko E."/>
            <person name="Jarju S."/>
            <person name="Secka A."/>
            <person name="Antonio M."/>
            <person name="Oren A."/>
            <person name="Chaudhuri R.R."/>
            <person name="La Ragione R."/>
            <person name="Hildebrand F."/>
            <person name="Pallen M.J."/>
        </authorList>
    </citation>
    <scope>NUCLEOTIDE SEQUENCE</scope>
    <source>
        <strain evidence="3">ChiGjej1B1-98</strain>
    </source>
</reference>
<dbReference type="InterPro" id="IPR011044">
    <property type="entry name" value="Quino_amine_DH_bsu"/>
</dbReference>
<dbReference type="Pfam" id="PF05096">
    <property type="entry name" value="Glu_cyclase_2"/>
    <property type="match status" value="1"/>
</dbReference>
<evidence type="ECO:0000313" key="3">
    <source>
        <dbReference type="EMBL" id="HIY65653.1"/>
    </source>
</evidence>
<reference evidence="3" key="2">
    <citation type="submission" date="2021-04" db="EMBL/GenBank/DDBJ databases">
        <authorList>
            <person name="Gilroy R."/>
        </authorList>
    </citation>
    <scope>NUCLEOTIDE SEQUENCE</scope>
    <source>
        <strain evidence="3">ChiGjej1B1-98</strain>
    </source>
</reference>
<gene>
    <name evidence="3" type="ORF">H9830_05180</name>
</gene>
<keyword evidence="2" id="KW-0732">Signal</keyword>
<evidence type="ECO:0000313" key="4">
    <source>
        <dbReference type="Proteomes" id="UP000824005"/>
    </source>
</evidence>
<dbReference type="PANTHER" id="PTHR31270:SF1">
    <property type="entry name" value="GLUTAMINYL-PEPTIDE CYCLOTRANSFERASE"/>
    <property type="match status" value="1"/>
</dbReference>
<dbReference type="InterPro" id="IPR015943">
    <property type="entry name" value="WD40/YVTN_repeat-like_dom_sf"/>
</dbReference>
<dbReference type="SUPFAM" id="SSF50969">
    <property type="entry name" value="YVTN repeat-like/Quinoprotein amine dehydrogenase"/>
    <property type="match status" value="1"/>
</dbReference>